<evidence type="ECO:0000256" key="15">
    <source>
        <dbReference type="ARBA" id="ARBA00048238"/>
    </source>
</evidence>
<keyword evidence="10 17" id="KW-0520">NAD</keyword>
<evidence type="ECO:0000256" key="17">
    <source>
        <dbReference type="HAMAP-Rule" id="MF_01965"/>
    </source>
</evidence>
<feature type="binding site" evidence="17">
    <location>
        <begin position="402"/>
        <end position="406"/>
    </location>
    <ligand>
        <name>AMP</name>
        <dbReference type="ChEBI" id="CHEBI:456215"/>
    </ligand>
</feature>
<dbReference type="SUPFAM" id="SSF64153">
    <property type="entry name" value="YjeF N-terminal domain-like"/>
    <property type="match status" value="1"/>
</dbReference>
<evidence type="ECO:0000256" key="14">
    <source>
        <dbReference type="ARBA" id="ARBA00025153"/>
    </source>
</evidence>
<evidence type="ECO:0000256" key="19">
    <source>
        <dbReference type="PIRNR" id="PIRNR017184"/>
    </source>
</evidence>
<dbReference type="InterPro" id="IPR030677">
    <property type="entry name" value="Nnr"/>
</dbReference>
<dbReference type="RefSeq" id="WP_013178841.1">
    <property type="nucleotide sequence ID" value="NC_014221.1"/>
</dbReference>
<evidence type="ECO:0000256" key="18">
    <source>
        <dbReference type="HAMAP-Rule" id="MF_01966"/>
    </source>
</evidence>
<organism evidence="22 23">
    <name type="scientific">Truepera radiovictrix (strain DSM 17093 / CIP 108686 / LMG 22925 / RQ-24)</name>
    <dbReference type="NCBI Taxonomy" id="649638"/>
    <lineage>
        <taxon>Bacteria</taxon>
        <taxon>Thermotogati</taxon>
        <taxon>Deinococcota</taxon>
        <taxon>Deinococci</taxon>
        <taxon>Trueperales</taxon>
        <taxon>Trueperaceae</taxon>
        <taxon>Truepera</taxon>
    </lineage>
</organism>
<dbReference type="InterPro" id="IPR036652">
    <property type="entry name" value="YjeF_N_dom_sf"/>
</dbReference>
<evidence type="ECO:0000256" key="9">
    <source>
        <dbReference type="ARBA" id="ARBA00022958"/>
    </source>
</evidence>
<feature type="binding site" evidence="17">
    <location>
        <position position="365"/>
    </location>
    <ligand>
        <name>(6S)-NADPHX</name>
        <dbReference type="ChEBI" id="CHEBI:64076"/>
    </ligand>
</feature>
<keyword evidence="11 18" id="KW-0413">Isomerase</keyword>
<comment type="subunit">
    <text evidence="17">Homotetramer.</text>
</comment>
<dbReference type="OrthoDB" id="9806925at2"/>
<comment type="similarity">
    <text evidence="4 19">In the C-terminal section; belongs to the NnrD/CARKD family.</text>
</comment>
<dbReference type="GO" id="GO:0052856">
    <property type="term" value="F:NAD(P)HX epimerase activity"/>
    <property type="evidence" value="ECO:0007669"/>
    <property type="project" value="UniProtKB-UniRule"/>
</dbReference>
<feature type="binding site" evidence="17">
    <location>
        <position position="431"/>
    </location>
    <ligand>
        <name>AMP</name>
        <dbReference type="ChEBI" id="CHEBI:456215"/>
    </ligand>
</feature>
<dbReference type="AlphaFoldDB" id="D7CT15"/>
<keyword evidence="22" id="KW-0808">Transferase</keyword>
<dbReference type="STRING" id="649638.Trad_2369"/>
<evidence type="ECO:0000256" key="16">
    <source>
        <dbReference type="ARBA" id="ARBA00049209"/>
    </source>
</evidence>
<keyword evidence="23" id="KW-1185">Reference proteome</keyword>
<reference evidence="22 23" key="2">
    <citation type="journal article" date="2011" name="Stand. Genomic Sci.">
        <title>Complete genome sequence of Truepera radiovictrix type strain (RQ-24).</title>
        <authorList>
            <person name="Ivanova N."/>
            <person name="Rohde C."/>
            <person name="Munk C."/>
            <person name="Nolan M."/>
            <person name="Lucas S."/>
            <person name="Del Rio T.G."/>
            <person name="Tice H."/>
            <person name="Deshpande S."/>
            <person name="Cheng J.F."/>
            <person name="Tapia R."/>
            <person name="Han C."/>
            <person name="Goodwin L."/>
            <person name="Pitluck S."/>
            <person name="Liolios K."/>
            <person name="Mavromatis K."/>
            <person name="Mikhailova N."/>
            <person name="Pati A."/>
            <person name="Chen A."/>
            <person name="Palaniappan K."/>
            <person name="Land M."/>
            <person name="Hauser L."/>
            <person name="Chang Y.J."/>
            <person name="Jeffries C.D."/>
            <person name="Brambilla E."/>
            <person name="Rohde M."/>
            <person name="Goker M."/>
            <person name="Tindall B.J."/>
            <person name="Woyke T."/>
            <person name="Bristow J."/>
            <person name="Eisen J.A."/>
            <person name="Markowitz V."/>
            <person name="Hugenholtz P."/>
            <person name="Kyrpides N.C."/>
            <person name="Klenk H.P."/>
            <person name="Lapidus A."/>
        </authorList>
    </citation>
    <scope>NUCLEOTIDE SEQUENCE [LARGE SCALE GENOMIC DNA]</scope>
    <source>
        <strain evidence="23">DSM 17093 / CIP 108686 / LMG 22925 / RQ-24</strain>
    </source>
</reference>
<protein>
    <recommendedName>
        <fullName evidence="19">Bifunctional NAD(P)H-hydrate repair enzyme</fullName>
    </recommendedName>
    <alternativeName>
        <fullName evidence="19">Nicotinamide nucleotide repair protein</fullName>
    </alternativeName>
    <domain>
        <recommendedName>
            <fullName evidence="19">ADP-dependent (S)-NAD(P)H-hydrate dehydratase</fullName>
            <ecNumber evidence="19">4.2.1.136</ecNumber>
        </recommendedName>
        <alternativeName>
            <fullName evidence="19">ADP-dependent NAD(P)HX dehydratase</fullName>
        </alternativeName>
    </domain>
    <domain>
        <recommendedName>
            <fullName evidence="19">NAD(P)H-hydrate epimerase</fullName>
            <ecNumber evidence="19">5.1.99.6</ecNumber>
        </recommendedName>
    </domain>
</protein>
<evidence type="ECO:0000256" key="8">
    <source>
        <dbReference type="ARBA" id="ARBA00022857"/>
    </source>
</evidence>
<keyword evidence="8 17" id="KW-0521">NADP</keyword>
<feature type="binding site" evidence="18">
    <location>
        <position position="56"/>
    </location>
    <ligand>
        <name>K(+)</name>
        <dbReference type="ChEBI" id="CHEBI:29103"/>
    </ligand>
</feature>
<comment type="similarity">
    <text evidence="17">Belongs to the NnrD/CARKD family.</text>
</comment>
<dbReference type="NCBIfam" id="TIGR00197">
    <property type="entry name" value="yjeF_nterm"/>
    <property type="match status" value="1"/>
</dbReference>
<dbReference type="GO" id="GO:0046872">
    <property type="term" value="F:metal ion binding"/>
    <property type="evidence" value="ECO:0007669"/>
    <property type="project" value="UniProtKB-UniRule"/>
</dbReference>
<dbReference type="GO" id="GO:0016301">
    <property type="term" value="F:kinase activity"/>
    <property type="evidence" value="ECO:0007669"/>
    <property type="project" value="UniProtKB-KW"/>
</dbReference>
<feature type="binding site" evidence="18">
    <location>
        <begin position="55"/>
        <end position="59"/>
    </location>
    <ligand>
        <name>(6S)-NADPHX</name>
        <dbReference type="ChEBI" id="CHEBI:64076"/>
    </ligand>
</feature>
<comment type="caution">
    <text evidence="18">Lacks conserved residue(s) required for the propagation of feature annotation.</text>
</comment>
<comment type="similarity">
    <text evidence="18">Belongs to the NnrE/AIBP family.</text>
</comment>
<evidence type="ECO:0000313" key="23">
    <source>
        <dbReference type="Proteomes" id="UP000000379"/>
    </source>
</evidence>
<dbReference type="GO" id="GO:0046496">
    <property type="term" value="P:nicotinamide nucleotide metabolic process"/>
    <property type="evidence" value="ECO:0007669"/>
    <property type="project" value="UniProtKB-UniRule"/>
</dbReference>
<evidence type="ECO:0000256" key="10">
    <source>
        <dbReference type="ARBA" id="ARBA00023027"/>
    </source>
</evidence>
<dbReference type="EC" id="4.2.1.136" evidence="19"/>
<dbReference type="InterPro" id="IPR029056">
    <property type="entry name" value="Ribokinase-like"/>
</dbReference>
<dbReference type="PROSITE" id="PS51385">
    <property type="entry name" value="YJEF_N"/>
    <property type="match status" value="1"/>
</dbReference>
<dbReference type="PROSITE" id="PS01050">
    <property type="entry name" value="YJEF_C_2"/>
    <property type="match status" value="1"/>
</dbReference>
<dbReference type="GO" id="GO:0005524">
    <property type="term" value="F:ATP binding"/>
    <property type="evidence" value="ECO:0007669"/>
    <property type="project" value="UniProtKB-UniRule"/>
</dbReference>
<feature type="binding site" evidence="17">
    <location>
        <position position="317"/>
    </location>
    <ligand>
        <name>(6S)-NADPHX</name>
        <dbReference type="ChEBI" id="CHEBI:64076"/>
    </ligand>
</feature>
<dbReference type="EMBL" id="CP002049">
    <property type="protein sequence ID" value="ADI15478.1"/>
    <property type="molecule type" value="Genomic_DNA"/>
</dbReference>
<evidence type="ECO:0000256" key="3">
    <source>
        <dbReference type="ARBA" id="ARBA00006001"/>
    </source>
</evidence>
<dbReference type="eggNOG" id="COG0063">
    <property type="taxonomic scope" value="Bacteria"/>
</dbReference>
<feature type="binding site" evidence="18">
    <location>
        <position position="121"/>
    </location>
    <ligand>
        <name>K(+)</name>
        <dbReference type="ChEBI" id="CHEBI:29103"/>
    </ligand>
</feature>
<keyword evidence="13" id="KW-0511">Multifunctional enzyme</keyword>
<comment type="catalytic activity">
    <reaction evidence="1 18 19">
        <text>(6R)-NADHX = (6S)-NADHX</text>
        <dbReference type="Rhea" id="RHEA:32215"/>
        <dbReference type="ChEBI" id="CHEBI:64074"/>
        <dbReference type="ChEBI" id="CHEBI:64075"/>
        <dbReference type="EC" id="5.1.99.6"/>
    </reaction>
</comment>
<evidence type="ECO:0000256" key="11">
    <source>
        <dbReference type="ARBA" id="ARBA00023235"/>
    </source>
</evidence>
<comment type="function">
    <text evidence="14 19">Bifunctional enzyme that catalyzes the epimerization of the S- and R-forms of NAD(P)HX and the dehydration of the S-form of NAD(P)HX at the expense of ADP, which is converted to AMP. This allows the repair of both epimers of NAD(P)HX, a damaged form of NAD(P)H that is a result of enzymatic or heat-dependent hydration.</text>
</comment>
<feature type="binding site" evidence="17">
    <location>
        <position position="432"/>
    </location>
    <ligand>
        <name>(6S)-NADPHX</name>
        <dbReference type="ChEBI" id="CHEBI:64076"/>
    </ligand>
</feature>
<dbReference type="HAMAP" id="MF_01965">
    <property type="entry name" value="NADHX_dehydratase"/>
    <property type="match status" value="1"/>
</dbReference>
<dbReference type="CDD" id="cd01171">
    <property type="entry name" value="YXKO-related"/>
    <property type="match status" value="1"/>
</dbReference>
<dbReference type="Pfam" id="PF03853">
    <property type="entry name" value="YjeF_N"/>
    <property type="match status" value="1"/>
</dbReference>
<feature type="domain" description="YjeF C-terminal" evidence="20">
    <location>
        <begin position="220"/>
        <end position="490"/>
    </location>
</feature>
<dbReference type="Gene3D" id="3.40.50.10260">
    <property type="entry name" value="YjeF N-terminal domain"/>
    <property type="match status" value="1"/>
</dbReference>
<keyword evidence="5 18" id="KW-0479">Metal-binding</keyword>
<feature type="binding site" evidence="18">
    <location>
        <position position="157"/>
    </location>
    <ligand>
        <name>K(+)</name>
        <dbReference type="ChEBI" id="CHEBI:29103"/>
    </ligand>
</feature>
<dbReference type="SUPFAM" id="SSF53613">
    <property type="entry name" value="Ribokinase-like"/>
    <property type="match status" value="1"/>
</dbReference>
<keyword evidence="6 17" id="KW-0547">Nucleotide-binding</keyword>
<evidence type="ECO:0000256" key="5">
    <source>
        <dbReference type="ARBA" id="ARBA00022723"/>
    </source>
</evidence>
<keyword evidence="9 18" id="KW-0630">Potassium</keyword>
<keyword evidence="22" id="KW-0418">Kinase</keyword>
<dbReference type="KEGG" id="tra:Trad_2369"/>
<dbReference type="GO" id="GO:0052855">
    <property type="term" value="F:ADP-dependent NAD(P)H-hydrate dehydratase activity"/>
    <property type="evidence" value="ECO:0007669"/>
    <property type="project" value="UniProtKB-UniRule"/>
</dbReference>
<dbReference type="Pfam" id="PF01256">
    <property type="entry name" value="Carb_kinase"/>
    <property type="match status" value="1"/>
</dbReference>
<feature type="binding site" evidence="17">
    <location>
        <position position="255"/>
    </location>
    <ligand>
        <name>(6S)-NADPHX</name>
        <dbReference type="ChEBI" id="CHEBI:64076"/>
    </ligand>
</feature>
<feature type="domain" description="YjeF N-terminal" evidence="21">
    <location>
        <begin position="9"/>
        <end position="211"/>
    </location>
</feature>
<evidence type="ECO:0000313" key="22">
    <source>
        <dbReference type="EMBL" id="ADI15478.1"/>
    </source>
</evidence>
<feature type="binding site" evidence="18">
    <location>
        <position position="154"/>
    </location>
    <ligand>
        <name>(6S)-NADPHX</name>
        <dbReference type="ChEBI" id="CHEBI:64076"/>
    </ligand>
</feature>
<dbReference type="eggNOG" id="COG0062">
    <property type="taxonomic scope" value="Bacteria"/>
</dbReference>
<dbReference type="GO" id="GO:0110051">
    <property type="term" value="P:metabolite repair"/>
    <property type="evidence" value="ECO:0007669"/>
    <property type="project" value="TreeGrafter"/>
</dbReference>
<dbReference type="PANTHER" id="PTHR12592">
    <property type="entry name" value="ATP-DEPENDENT (S)-NAD(P)H-HYDRATE DEHYDRATASE FAMILY MEMBER"/>
    <property type="match status" value="1"/>
</dbReference>
<dbReference type="InterPro" id="IPR017953">
    <property type="entry name" value="Carbohydrate_kinase_pred_CS"/>
</dbReference>
<dbReference type="PIRSF" id="PIRSF017184">
    <property type="entry name" value="Nnr"/>
    <property type="match status" value="1"/>
</dbReference>
<evidence type="ECO:0000256" key="2">
    <source>
        <dbReference type="ARBA" id="ARBA00000909"/>
    </source>
</evidence>
<dbReference type="Gene3D" id="3.40.1190.20">
    <property type="match status" value="1"/>
</dbReference>
<comment type="function">
    <text evidence="18">Catalyzes the epimerization of the S- and R-forms of NAD(P)HX, a damaged form of NAD(P)H that is a result of enzymatic or heat-dependent hydration. This is a prerequisite for the S-specific NAD(P)H-hydrate dehydratase to allow the repair of both epimers of NAD(P)HX.</text>
</comment>
<evidence type="ECO:0000259" key="21">
    <source>
        <dbReference type="PROSITE" id="PS51385"/>
    </source>
</evidence>
<evidence type="ECO:0000259" key="20">
    <source>
        <dbReference type="PROSITE" id="PS51383"/>
    </source>
</evidence>
<dbReference type="PROSITE" id="PS51383">
    <property type="entry name" value="YJEF_C_3"/>
    <property type="match status" value="1"/>
</dbReference>
<keyword evidence="7 17" id="KW-0067">ATP-binding</keyword>
<dbReference type="PANTHER" id="PTHR12592:SF0">
    <property type="entry name" value="ATP-DEPENDENT (S)-NAD(P)H-HYDRATE DEHYDRATASE"/>
    <property type="match status" value="1"/>
</dbReference>
<dbReference type="HAMAP" id="MF_01966">
    <property type="entry name" value="NADHX_epimerase"/>
    <property type="match status" value="1"/>
</dbReference>
<sequence length="494" mass="50717">MKLFSAHEMRAADQAAADAGIPLLLLMEAAGRAVADAVTRHFAHPEVLVLCGGGNNGGDGYVAARHLLASRRVSVLELSSAPRSDDARTMRRALLAHGLTPRPLEEAALTRALEGRPLVVDALFGSGLTRPLEGEVAAAVARVNASGCEVLSVDVPSGVASDTGELLGPHVRATRTVQLAGAKVASLFHPARAAFGAAEVADIGIPKAILEAHASVTVLSPDGVRAHLPTRAPDTHKYEVGTLLVIAGSATYLGAAEMACRAALRAGAGLVTLASEGSFPGTWPEIIHERLAWDHDPLGTLAELGENRAQVRLIGPGLDRRAAAVLPALIGQRRVPTVLDAGALGGGDAWERAVRDHGRCVLTPHHGEAAKLLETSAKAVRTAPLEAARTLAERTGAVVVLKGATTVVAAPDGRTAAHAGGHPGMATGGTGDVLAGLLGAWCSDEGALFERACAGVVAHARAGERAGARFGDGLIATDLIGAFPEAWRELREGR</sequence>
<dbReference type="EC" id="5.1.99.6" evidence="19"/>
<evidence type="ECO:0000256" key="4">
    <source>
        <dbReference type="ARBA" id="ARBA00009524"/>
    </source>
</evidence>
<feature type="binding site" evidence="18">
    <location>
        <begin position="125"/>
        <end position="131"/>
    </location>
    <ligand>
        <name>(6S)-NADPHX</name>
        <dbReference type="ChEBI" id="CHEBI:64076"/>
    </ligand>
</feature>
<dbReference type="HOGENOM" id="CLU_024853_4_1_0"/>
<evidence type="ECO:0000256" key="12">
    <source>
        <dbReference type="ARBA" id="ARBA00023239"/>
    </source>
</evidence>
<evidence type="ECO:0000256" key="7">
    <source>
        <dbReference type="ARBA" id="ARBA00022840"/>
    </source>
</evidence>
<proteinExistence type="inferred from homology"/>
<comment type="function">
    <text evidence="17">Catalyzes the dehydration of the S-form of NAD(P)HX at the expense of ADP, which is converted to AMP. Together with NAD(P)HX epimerase, which catalyzes the epimerization of the S- and R-forms, the enzyme allows the repair of both epimers of NAD(P)HX, a damaged form of NAD(P)H that is a result of enzymatic or heat-dependent hydration.</text>
</comment>
<keyword evidence="12 17" id="KW-0456">Lyase</keyword>
<evidence type="ECO:0000256" key="6">
    <source>
        <dbReference type="ARBA" id="ARBA00022741"/>
    </source>
</evidence>
<name>D7CT15_TRURR</name>
<reference evidence="23" key="1">
    <citation type="submission" date="2010-05" db="EMBL/GenBank/DDBJ databases">
        <title>The complete genome of Truepera radiovictris DSM 17093.</title>
        <authorList>
            <consortium name="US DOE Joint Genome Institute (JGI-PGF)"/>
            <person name="Lucas S."/>
            <person name="Copeland A."/>
            <person name="Lapidus A."/>
            <person name="Glavina del Rio T."/>
            <person name="Dalin E."/>
            <person name="Tice H."/>
            <person name="Bruce D."/>
            <person name="Goodwin L."/>
            <person name="Pitluck S."/>
            <person name="Kyrpides N."/>
            <person name="Mavromatis K."/>
            <person name="Ovchinnikova G."/>
            <person name="Munk A.C."/>
            <person name="Detter J.C."/>
            <person name="Han C."/>
            <person name="Tapia R."/>
            <person name="Land M."/>
            <person name="Hauser L."/>
            <person name="Markowitz V."/>
            <person name="Cheng J.-F."/>
            <person name="Hugenholtz P."/>
            <person name="Woyke T."/>
            <person name="Wu D."/>
            <person name="Tindall B."/>
            <person name="Pomrenke H.G."/>
            <person name="Brambilla E."/>
            <person name="Klenk H.-P."/>
            <person name="Eisen J.A."/>
        </authorList>
    </citation>
    <scope>NUCLEOTIDE SEQUENCE [LARGE SCALE GENOMIC DNA]</scope>
    <source>
        <strain evidence="23">DSM 17093 / CIP 108686 / LMG 22925 / RQ-24</strain>
    </source>
</reference>
<comment type="similarity">
    <text evidence="3 19">In the N-terminal section; belongs to the NnrE/AIBP family.</text>
</comment>
<accession>D7CT15</accession>
<comment type="catalytic activity">
    <reaction evidence="2 18 19">
        <text>(6R)-NADPHX = (6S)-NADPHX</text>
        <dbReference type="Rhea" id="RHEA:32227"/>
        <dbReference type="ChEBI" id="CHEBI:64076"/>
        <dbReference type="ChEBI" id="CHEBI:64077"/>
        <dbReference type="EC" id="5.1.99.6"/>
    </reaction>
</comment>
<dbReference type="InterPro" id="IPR000631">
    <property type="entry name" value="CARKD"/>
</dbReference>
<dbReference type="InterPro" id="IPR004443">
    <property type="entry name" value="YjeF_N_dom"/>
</dbReference>
<gene>
    <name evidence="18" type="primary">nnrE</name>
    <name evidence="17" type="synonym">nnrD</name>
    <name evidence="22" type="ordered locus">Trad_2369</name>
</gene>
<evidence type="ECO:0000256" key="13">
    <source>
        <dbReference type="ARBA" id="ARBA00023268"/>
    </source>
</evidence>
<comment type="cofactor">
    <cofactor evidence="17">
        <name>Mg(2+)</name>
        <dbReference type="ChEBI" id="CHEBI:18420"/>
    </cofactor>
</comment>
<dbReference type="NCBIfam" id="TIGR00196">
    <property type="entry name" value="yjeF_cterm"/>
    <property type="match status" value="1"/>
</dbReference>
<comment type="catalytic activity">
    <reaction evidence="15 17 19">
        <text>(6S)-NADHX + ADP = AMP + phosphate + NADH + H(+)</text>
        <dbReference type="Rhea" id="RHEA:32223"/>
        <dbReference type="ChEBI" id="CHEBI:15378"/>
        <dbReference type="ChEBI" id="CHEBI:43474"/>
        <dbReference type="ChEBI" id="CHEBI:57945"/>
        <dbReference type="ChEBI" id="CHEBI:64074"/>
        <dbReference type="ChEBI" id="CHEBI:456215"/>
        <dbReference type="ChEBI" id="CHEBI:456216"/>
        <dbReference type="EC" id="4.2.1.136"/>
    </reaction>
</comment>
<comment type="cofactor">
    <cofactor evidence="18 19">
        <name>K(+)</name>
        <dbReference type="ChEBI" id="CHEBI:29103"/>
    </cofactor>
    <text evidence="18 19">Binds 1 potassium ion per subunit.</text>
</comment>
<comment type="catalytic activity">
    <reaction evidence="16 17 19">
        <text>(6S)-NADPHX + ADP = AMP + phosphate + NADPH + H(+)</text>
        <dbReference type="Rhea" id="RHEA:32235"/>
        <dbReference type="ChEBI" id="CHEBI:15378"/>
        <dbReference type="ChEBI" id="CHEBI:43474"/>
        <dbReference type="ChEBI" id="CHEBI:57783"/>
        <dbReference type="ChEBI" id="CHEBI:64076"/>
        <dbReference type="ChEBI" id="CHEBI:456215"/>
        <dbReference type="ChEBI" id="CHEBI:456216"/>
        <dbReference type="EC" id="4.2.1.136"/>
    </reaction>
</comment>
<evidence type="ECO:0000256" key="1">
    <source>
        <dbReference type="ARBA" id="ARBA00000013"/>
    </source>
</evidence>
<dbReference type="Proteomes" id="UP000000379">
    <property type="component" value="Chromosome"/>
</dbReference>